<reference evidence="1 2" key="1">
    <citation type="submission" date="2022-07" db="EMBL/GenBank/DDBJ databases">
        <title>Genome-wide signatures of adaptation to extreme environments.</title>
        <authorList>
            <person name="Cho C.H."/>
            <person name="Yoon H.S."/>
        </authorList>
    </citation>
    <scope>NUCLEOTIDE SEQUENCE [LARGE SCALE GENOMIC DNA]</scope>
    <source>
        <strain evidence="1 2">108.79 E11</strain>
    </source>
</reference>
<keyword evidence="2" id="KW-1185">Reference proteome</keyword>
<evidence type="ECO:0000313" key="2">
    <source>
        <dbReference type="Proteomes" id="UP001300502"/>
    </source>
</evidence>
<dbReference type="EMBL" id="JANCYU010000075">
    <property type="protein sequence ID" value="KAK4529047.1"/>
    <property type="molecule type" value="Genomic_DNA"/>
</dbReference>
<evidence type="ECO:0000313" key="1">
    <source>
        <dbReference type="EMBL" id="KAK4529047.1"/>
    </source>
</evidence>
<organism evidence="1 2">
    <name type="scientific">Galdieria yellowstonensis</name>
    <dbReference type="NCBI Taxonomy" id="3028027"/>
    <lineage>
        <taxon>Eukaryota</taxon>
        <taxon>Rhodophyta</taxon>
        <taxon>Bangiophyceae</taxon>
        <taxon>Galdieriales</taxon>
        <taxon>Galdieriaceae</taxon>
        <taxon>Galdieria</taxon>
    </lineage>
</organism>
<accession>A0AAV9ING1</accession>
<name>A0AAV9ING1_9RHOD</name>
<dbReference type="Proteomes" id="UP001300502">
    <property type="component" value="Unassembled WGS sequence"/>
</dbReference>
<proteinExistence type="predicted"/>
<comment type="caution">
    <text evidence="1">The sequence shown here is derived from an EMBL/GenBank/DDBJ whole genome shotgun (WGS) entry which is preliminary data.</text>
</comment>
<dbReference type="AlphaFoldDB" id="A0AAV9ING1"/>
<protein>
    <recommendedName>
        <fullName evidence="3">Archaeal ATPase</fullName>
    </recommendedName>
</protein>
<gene>
    <name evidence="1" type="ORF">GAYE_SCF7681MG6997</name>
</gene>
<sequence length="604" mass="68379">MSKLTGIEPKERDLKWAVWYLIIEAACKKMALPVPDPEEVYEELQMLPTAFIEKIRAILGLTSDQYLVVGFDEVGVLDSVHKFFDVDNFRGRIGPYDNFFGIVRILCELPHFFPIIVGKCEGLNVRNYLGNVSKIVLKLVPLSPLDQASIEEHLEKSTFKNTPVSSVLCHRDFSINDLSELLLEYTDGVPGLIVGAVSVLLKYVAATPNISFTRESIESILNDPTNAEKCVAPYYLSRLEGLSDKHKVTMKRLILSHLYCIQFGLRNSLTDSGQDSAYVFDLLTDFGLYRREYSKPGEREMCQVSIPKLLASFLETQLETDTLSALLFRTIRAQSVHFLHESRCRVLEGFVATKFYLSLALHHYENSLWSTLSQLSLVWSRMNLEFPTDSAAFHVMPSIHFQESSEEQEGPSGKRTTFGPNECERIVAEELPYNKIYIPMHATSNGPDILFKLREHTNNETLLVGIACKGRWSSRGLEWDDISDEIEKFMIPVSEQVLSKNQNIHCMLIILSTKLAYNVAAELNQTRRCYTPGNKLPQGIDVPERCELVILCEEDVENFIGKSILSGLREAFALTDNPSLKVIENPVLKDMVLSLDQMSITRLS</sequence>
<evidence type="ECO:0008006" key="3">
    <source>
        <dbReference type="Google" id="ProtNLM"/>
    </source>
</evidence>